<dbReference type="Gene3D" id="3.40.50.150">
    <property type="entry name" value="Vaccinia Virus protein VP39"/>
    <property type="match status" value="1"/>
</dbReference>
<evidence type="ECO:0000259" key="1">
    <source>
        <dbReference type="Pfam" id="PF13649"/>
    </source>
</evidence>
<accession>A0A9N8Z2J0</accession>
<evidence type="ECO:0000313" key="3">
    <source>
        <dbReference type="Proteomes" id="UP000789342"/>
    </source>
</evidence>
<protein>
    <submittedName>
        <fullName evidence="2">16222_t:CDS:1</fullName>
    </submittedName>
</protein>
<evidence type="ECO:0000313" key="2">
    <source>
        <dbReference type="EMBL" id="CAG8461537.1"/>
    </source>
</evidence>
<feature type="domain" description="Methyltransferase" evidence="1">
    <location>
        <begin position="76"/>
        <end position="168"/>
    </location>
</feature>
<name>A0A9N8Z2J0_9GLOM</name>
<dbReference type="SUPFAM" id="SSF53335">
    <property type="entry name" value="S-adenosyl-L-methionine-dependent methyltransferases"/>
    <property type="match status" value="1"/>
</dbReference>
<dbReference type="CDD" id="cd02440">
    <property type="entry name" value="AdoMet_MTases"/>
    <property type="match status" value="1"/>
</dbReference>
<reference evidence="2" key="1">
    <citation type="submission" date="2021-06" db="EMBL/GenBank/DDBJ databases">
        <authorList>
            <person name="Kallberg Y."/>
            <person name="Tangrot J."/>
            <person name="Rosling A."/>
        </authorList>
    </citation>
    <scope>NUCLEOTIDE SEQUENCE</scope>
    <source>
        <strain evidence="2">CL551</strain>
    </source>
</reference>
<dbReference type="PANTHER" id="PTHR43591">
    <property type="entry name" value="METHYLTRANSFERASE"/>
    <property type="match status" value="1"/>
</dbReference>
<organism evidence="2 3">
    <name type="scientific">Acaulospora morrowiae</name>
    <dbReference type="NCBI Taxonomy" id="94023"/>
    <lineage>
        <taxon>Eukaryota</taxon>
        <taxon>Fungi</taxon>
        <taxon>Fungi incertae sedis</taxon>
        <taxon>Mucoromycota</taxon>
        <taxon>Glomeromycotina</taxon>
        <taxon>Glomeromycetes</taxon>
        <taxon>Diversisporales</taxon>
        <taxon>Acaulosporaceae</taxon>
        <taxon>Acaulospora</taxon>
    </lineage>
</organism>
<comment type="caution">
    <text evidence="2">The sequence shown here is derived from an EMBL/GenBank/DDBJ whole genome shotgun (WGS) entry which is preliminary data.</text>
</comment>
<dbReference type="Proteomes" id="UP000789342">
    <property type="component" value="Unassembled WGS sequence"/>
</dbReference>
<keyword evidence="3" id="KW-1185">Reference proteome</keyword>
<dbReference type="EMBL" id="CAJVPV010000528">
    <property type="protein sequence ID" value="CAG8461537.1"/>
    <property type="molecule type" value="Genomic_DNA"/>
</dbReference>
<sequence length="326" mass="37394">MGNSKSSGTKGSFPSVQDFRYVNGRRYHSESDTPYILSSDLEEIDRQQLQHYCCKHIFRSNVSAPVEQKLIEGSKVLDVGCGTGIWVLELSTEYLMSEFIGVDMSPVFPIQIKPLNSTFIKANVLHGLPFSSDEFDYVHLSFMNGCFTDDQWQNIVIPELIRVLKPGGWLELYDVDVFTHKGGPLINRLTASVQQRISSVGLNSRAPNLYKQWVSSHSCLRDIEEIVFYPYVGEWKGYVVDGDDDNMDLNGKENIKSRYDVGLGILLKEMFKLFYITESENLSQFAGVSKEEYLEMVEECFEREMPEYDSRVKFMRVIEPILYLVT</sequence>
<proteinExistence type="predicted"/>
<dbReference type="GO" id="GO:0008168">
    <property type="term" value="F:methyltransferase activity"/>
    <property type="evidence" value="ECO:0007669"/>
    <property type="project" value="TreeGrafter"/>
</dbReference>
<dbReference type="Pfam" id="PF13649">
    <property type="entry name" value="Methyltransf_25"/>
    <property type="match status" value="1"/>
</dbReference>
<dbReference type="PANTHER" id="PTHR43591:SF24">
    <property type="entry name" value="2-METHOXY-6-POLYPRENYL-1,4-BENZOQUINOL METHYLASE, MITOCHONDRIAL"/>
    <property type="match status" value="1"/>
</dbReference>
<dbReference type="OrthoDB" id="2013972at2759"/>
<dbReference type="InterPro" id="IPR041698">
    <property type="entry name" value="Methyltransf_25"/>
</dbReference>
<dbReference type="AlphaFoldDB" id="A0A9N8Z2J0"/>
<gene>
    <name evidence="2" type="ORF">AMORRO_LOCUS1420</name>
</gene>
<dbReference type="InterPro" id="IPR029063">
    <property type="entry name" value="SAM-dependent_MTases_sf"/>
</dbReference>